<dbReference type="EMBL" id="BPLR01019559">
    <property type="protein sequence ID" value="GIX69234.1"/>
    <property type="molecule type" value="Genomic_DNA"/>
</dbReference>
<name>A0AAV4MA43_CAEEX</name>
<proteinExistence type="predicted"/>
<dbReference type="Proteomes" id="UP001054945">
    <property type="component" value="Unassembled WGS sequence"/>
</dbReference>
<dbReference type="AlphaFoldDB" id="A0AAV4MA43"/>
<accession>A0AAV4MA43</accession>
<protein>
    <submittedName>
        <fullName evidence="2">Uncharacterized protein</fullName>
    </submittedName>
</protein>
<keyword evidence="3" id="KW-1185">Reference proteome</keyword>
<evidence type="ECO:0000313" key="2">
    <source>
        <dbReference type="EMBL" id="GIX69234.1"/>
    </source>
</evidence>
<reference evidence="2 3" key="1">
    <citation type="submission" date="2021-06" db="EMBL/GenBank/DDBJ databases">
        <title>Caerostris extrusa draft genome.</title>
        <authorList>
            <person name="Kono N."/>
            <person name="Arakawa K."/>
        </authorList>
    </citation>
    <scope>NUCLEOTIDE SEQUENCE [LARGE SCALE GENOMIC DNA]</scope>
</reference>
<gene>
    <name evidence="2" type="ORF">CEXT_253561</name>
</gene>
<feature type="region of interest" description="Disordered" evidence="1">
    <location>
        <begin position="1"/>
        <end position="45"/>
    </location>
</feature>
<evidence type="ECO:0000313" key="3">
    <source>
        <dbReference type="Proteomes" id="UP001054945"/>
    </source>
</evidence>
<evidence type="ECO:0000256" key="1">
    <source>
        <dbReference type="SAM" id="MobiDB-lite"/>
    </source>
</evidence>
<organism evidence="2 3">
    <name type="scientific">Caerostris extrusa</name>
    <name type="common">Bark spider</name>
    <name type="synonym">Caerostris bankana</name>
    <dbReference type="NCBI Taxonomy" id="172846"/>
    <lineage>
        <taxon>Eukaryota</taxon>
        <taxon>Metazoa</taxon>
        <taxon>Ecdysozoa</taxon>
        <taxon>Arthropoda</taxon>
        <taxon>Chelicerata</taxon>
        <taxon>Arachnida</taxon>
        <taxon>Araneae</taxon>
        <taxon>Araneomorphae</taxon>
        <taxon>Entelegynae</taxon>
        <taxon>Araneoidea</taxon>
        <taxon>Araneidae</taxon>
        <taxon>Caerostris</taxon>
    </lineage>
</organism>
<comment type="caution">
    <text evidence="2">The sequence shown here is derived from an EMBL/GenBank/DDBJ whole genome shotgun (WGS) entry which is preliminary data.</text>
</comment>
<sequence length="133" mass="14837">MGAEVDGRLSQCSYRNHKSGDISISQRHPRGRKKNSTESAATGNRCALFRTEKSPYGTKNSHPGMAIHVAAQIAALRELTSNVFWNQHTEIPNTSTTYKSTSNDLLKAKLGGDRLRERKICFNGKLLHRSVRI</sequence>